<feature type="compositionally biased region" description="Basic and acidic residues" evidence="1">
    <location>
        <begin position="331"/>
        <end position="340"/>
    </location>
</feature>
<protein>
    <submittedName>
        <fullName evidence="3">Uncharacterized protein</fullName>
    </submittedName>
</protein>
<feature type="transmembrane region" description="Helical" evidence="2">
    <location>
        <begin position="166"/>
        <end position="189"/>
    </location>
</feature>
<dbReference type="AlphaFoldDB" id="G0MA77"/>
<proteinExistence type="predicted"/>
<feature type="compositionally biased region" description="Polar residues" evidence="1">
    <location>
        <begin position="301"/>
        <end position="312"/>
    </location>
</feature>
<feature type="region of interest" description="Disordered" evidence="1">
    <location>
        <begin position="328"/>
        <end position="354"/>
    </location>
</feature>
<feature type="region of interest" description="Disordered" evidence="1">
    <location>
        <begin position="1"/>
        <end position="30"/>
    </location>
</feature>
<gene>
    <name evidence="3" type="ORF">CAEBREN_04951</name>
</gene>
<feature type="compositionally biased region" description="Basic and acidic residues" evidence="1">
    <location>
        <begin position="21"/>
        <end position="30"/>
    </location>
</feature>
<reference evidence="4" key="1">
    <citation type="submission" date="2011-07" db="EMBL/GenBank/DDBJ databases">
        <authorList>
            <consortium name="Caenorhabditis brenneri Sequencing and Analysis Consortium"/>
            <person name="Wilson R.K."/>
        </authorList>
    </citation>
    <scope>NUCLEOTIDE SEQUENCE [LARGE SCALE GENOMIC DNA]</scope>
    <source>
        <strain evidence="4">PB2801</strain>
    </source>
</reference>
<feature type="region of interest" description="Disordered" evidence="1">
    <location>
        <begin position="282"/>
        <end position="312"/>
    </location>
</feature>
<dbReference type="Proteomes" id="UP000008068">
    <property type="component" value="Unassembled WGS sequence"/>
</dbReference>
<name>G0MA77_CAEBE</name>
<accession>G0MA77</accession>
<sequence>MPAQSVETSTKKLMRKKRTKRSIEEPDNLKSKRIKPMAPMLRSQNKEVGIYFADFFFKNELQKNYHEEIPNPSRSKRKLKPRAKNLPVRNIKEQGEVSPMTFYSYLPTNFQCVSNKQKKHEQVIKRQLDPRTIMATPRTLKLAVNRVSTSTLLPVTRTIEPSENFLFVYMLLSICIALLVASQIMSNWYGFTCLGNWFRSIFEKFRSWFWQSTRNELLELVHPDQLSDKKEFEKILQELRGPENAAVEEYECSLKRLIENPEKPEQKKEDFRNREKELAEKLEGIGRRRKENQHDAIPTDNAPTSPDTISNFTREPCIQKDSIAYRTRSACNREQKRVNDKPNTLPPETNDVEKQEDDQLTADNFLPQQSSSFLSDYEDDFANLERISQEKLAKKLADLDRSYEEKLKTARRIRKERNEDAQEEIRSIKESQNERLRLFYHK</sequence>
<dbReference type="EMBL" id="GL379787">
    <property type="protein sequence ID" value="EGT30832.1"/>
    <property type="molecule type" value="Genomic_DNA"/>
</dbReference>
<dbReference type="InParanoid" id="G0MA77"/>
<evidence type="ECO:0000313" key="3">
    <source>
        <dbReference type="EMBL" id="EGT30832.1"/>
    </source>
</evidence>
<dbReference type="HOGENOM" id="CLU_619981_0_0_1"/>
<evidence type="ECO:0000256" key="1">
    <source>
        <dbReference type="SAM" id="MobiDB-lite"/>
    </source>
</evidence>
<keyword evidence="2" id="KW-0812">Transmembrane</keyword>
<keyword evidence="2" id="KW-0472">Membrane</keyword>
<keyword evidence="2" id="KW-1133">Transmembrane helix</keyword>
<evidence type="ECO:0000256" key="2">
    <source>
        <dbReference type="SAM" id="Phobius"/>
    </source>
</evidence>
<organism evidence="4">
    <name type="scientific">Caenorhabditis brenneri</name>
    <name type="common">Nematode worm</name>
    <dbReference type="NCBI Taxonomy" id="135651"/>
    <lineage>
        <taxon>Eukaryota</taxon>
        <taxon>Metazoa</taxon>
        <taxon>Ecdysozoa</taxon>
        <taxon>Nematoda</taxon>
        <taxon>Chromadorea</taxon>
        <taxon>Rhabditida</taxon>
        <taxon>Rhabditina</taxon>
        <taxon>Rhabditomorpha</taxon>
        <taxon>Rhabditoidea</taxon>
        <taxon>Rhabditidae</taxon>
        <taxon>Peloderinae</taxon>
        <taxon>Caenorhabditis</taxon>
    </lineage>
</organism>
<evidence type="ECO:0000313" key="4">
    <source>
        <dbReference type="Proteomes" id="UP000008068"/>
    </source>
</evidence>
<keyword evidence="4" id="KW-1185">Reference proteome</keyword>